<proteinExistence type="predicted"/>
<accession>A0A177CDF4</accession>
<dbReference type="InParanoid" id="A0A177CDF4"/>
<keyword evidence="3" id="KW-1185">Reference proteome</keyword>
<sequence>MWASTRKHHGERVTFLKLGRGTLVAWPQIFCRVHWRAQSGLRQLTHVSLWDCLRPSHVSPKQANSHHYLAMSLCCVCVSGVHPCAAGSEAAQIQHPTCKAGPLVLQVKATETDRPTASSVEGGDPERYRWRIAHKPKPQPSLLGATPDPRS</sequence>
<evidence type="ECO:0000256" key="1">
    <source>
        <dbReference type="SAM" id="MobiDB-lite"/>
    </source>
</evidence>
<evidence type="ECO:0000313" key="3">
    <source>
        <dbReference type="Proteomes" id="UP000077069"/>
    </source>
</evidence>
<protein>
    <submittedName>
        <fullName evidence="2">Uncharacterized protein</fullName>
    </submittedName>
</protein>
<dbReference type="AlphaFoldDB" id="A0A177CDF4"/>
<dbReference type="GeneID" id="28770972"/>
<dbReference type="EMBL" id="KV441553">
    <property type="protein sequence ID" value="OAG04817.1"/>
    <property type="molecule type" value="Genomic_DNA"/>
</dbReference>
<feature type="region of interest" description="Disordered" evidence="1">
    <location>
        <begin position="109"/>
        <end position="151"/>
    </location>
</feature>
<name>A0A177CDF4_9PLEO</name>
<organism evidence="2 3">
    <name type="scientific">Paraphaeosphaeria sporulosa</name>
    <dbReference type="NCBI Taxonomy" id="1460663"/>
    <lineage>
        <taxon>Eukaryota</taxon>
        <taxon>Fungi</taxon>
        <taxon>Dikarya</taxon>
        <taxon>Ascomycota</taxon>
        <taxon>Pezizomycotina</taxon>
        <taxon>Dothideomycetes</taxon>
        <taxon>Pleosporomycetidae</taxon>
        <taxon>Pleosporales</taxon>
        <taxon>Massarineae</taxon>
        <taxon>Didymosphaeriaceae</taxon>
        <taxon>Paraphaeosphaeria</taxon>
    </lineage>
</organism>
<evidence type="ECO:0000313" key="2">
    <source>
        <dbReference type="EMBL" id="OAG04817.1"/>
    </source>
</evidence>
<gene>
    <name evidence="2" type="ORF">CC84DRAFT_804158</name>
</gene>
<dbReference type="Proteomes" id="UP000077069">
    <property type="component" value="Unassembled WGS sequence"/>
</dbReference>
<reference evidence="2 3" key="1">
    <citation type="submission" date="2016-05" db="EMBL/GenBank/DDBJ databases">
        <title>Comparative analysis of secretome profiles of manganese(II)-oxidizing ascomycete fungi.</title>
        <authorList>
            <consortium name="DOE Joint Genome Institute"/>
            <person name="Zeiner C.A."/>
            <person name="Purvine S.O."/>
            <person name="Zink E.M."/>
            <person name="Wu S."/>
            <person name="Pasa-Tolic L."/>
            <person name="Chaput D.L."/>
            <person name="Haridas S."/>
            <person name="Grigoriev I.V."/>
            <person name="Santelli C.M."/>
            <person name="Hansel C.M."/>
        </authorList>
    </citation>
    <scope>NUCLEOTIDE SEQUENCE [LARGE SCALE GENOMIC DNA]</scope>
    <source>
        <strain evidence="2 3">AP3s5-JAC2a</strain>
    </source>
</reference>
<dbReference type="RefSeq" id="XP_018035182.1">
    <property type="nucleotide sequence ID" value="XM_018187486.1"/>
</dbReference>